<name>A0A7X5UC14_9GAMM</name>
<organism evidence="3 4">
    <name type="scientific">Luteibacter anthropi</name>
    <dbReference type="NCBI Taxonomy" id="564369"/>
    <lineage>
        <taxon>Bacteria</taxon>
        <taxon>Pseudomonadati</taxon>
        <taxon>Pseudomonadota</taxon>
        <taxon>Gammaproteobacteria</taxon>
        <taxon>Lysobacterales</taxon>
        <taxon>Rhodanobacteraceae</taxon>
        <taxon>Luteibacter</taxon>
    </lineage>
</organism>
<accession>A0A7X5UC14</accession>
<evidence type="ECO:0000313" key="4">
    <source>
        <dbReference type="Proteomes" id="UP000490980"/>
    </source>
</evidence>
<evidence type="ECO:0000256" key="2">
    <source>
        <dbReference type="SAM" id="SignalP"/>
    </source>
</evidence>
<comment type="similarity">
    <text evidence="1">Belongs to the N-Me-Phe pilin family.</text>
</comment>
<dbReference type="GO" id="GO:0007155">
    <property type="term" value="P:cell adhesion"/>
    <property type="evidence" value="ECO:0007669"/>
    <property type="project" value="InterPro"/>
</dbReference>
<dbReference type="SUPFAM" id="SSF54523">
    <property type="entry name" value="Pili subunits"/>
    <property type="match status" value="1"/>
</dbReference>
<dbReference type="GO" id="GO:0009289">
    <property type="term" value="C:pilus"/>
    <property type="evidence" value="ECO:0007669"/>
    <property type="project" value="InterPro"/>
</dbReference>
<evidence type="ECO:0008006" key="5">
    <source>
        <dbReference type="Google" id="ProtNLM"/>
    </source>
</evidence>
<keyword evidence="4" id="KW-1185">Reference proteome</keyword>
<dbReference type="RefSeq" id="WP_166949597.1">
    <property type="nucleotide sequence ID" value="NZ_JAARLZ010000007.1"/>
</dbReference>
<dbReference type="InterPro" id="IPR045584">
    <property type="entry name" value="Pilin-like"/>
</dbReference>
<feature type="chain" id="PRO_5031349348" description="Pilin" evidence="2">
    <location>
        <begin position="22"/>
        <end position="730"/>
    </location>
</feature>
<keyword evidence="2" id="KW-0732">Signal</keyword>
<proteinExistence type="inferred from homology"/>
<dbReference type="EMBL" id="JAARLZ010000007">
    <property type="protein sequence ID" value="NII07602.1"/>
    <property type="molecule type" value="Genomic_DNA"/>
</dbReference>
<protein>
    <recommendedName>
        <fullName evidence="5">Pilin</fullName>
    </recommendedName>
</protein>
<sequence>MTARRTVLLSAAIVAALGLTACHKDGNNTPTADPKAVAAAQADISAPAWLRQHLPAQTVSYVRIPSPWVMLGGVPTGRALDAALSTKAHLDLVAKLRESIARDKILADLKIAPVLGLLLDDLRSPVEVALIDPVGIPSPASRVVVTAVLAQPSVDAVNARLATLSTTTPILAAPLDAQGNGTLSSGGAVRYDVKTRRLWVTQATKEPSDAAKLDELIASFGNAGTKDSPATLGELESRIDTSGEGLFGWVTVRGVGAVAAAQAGDNPLGRLPADFASKADAIAFGAGSVDGLGQIRLIVHAPQARALQYLAPVSFAPSIKTAGEPRWVLTFAVPGPEAYKRFEDNLNLDFGSDAAGKFHALDKRMQDRYGAALADYFKWFGPELVVFADDAGTFYALRTRDMKAWRDHMAAMGPRGWKTGTSKIDGTEVHWVTAPPQGSDVLPADATPSMKPLAELIGRMGGKSWWLEDGDWIVMAGVPQALSDRAAAKPDTSVADWLASRHYPGNRTLAGFTATTHGAQRDAYYTYIQILQILASMSGSEADIATLPSAHTLGLPDKGVLGTAIEADQDTLALSFTYQQTPYELVDSGGAMSIAVTSAILAAIAVPQYENYTMRAQVNLALAAADPVKEAVGKKRLATGRFPATNAAAGLGKPETLGNDIAGSVEIGQGGSITITLDATPPHKADQKLDSGQLVLTPRVEEGRVDWACEGDGIDPKYLPAACRGPVLEP</sequence>
<dbReference type="Proteomes" id="UP000490980">
    <property type="component" value="Unassembled WGS sequence"/>
</dbReference>
<evidence type="ECO:0000313" key="3">
    <source>
        <dbReference type="EMBL" id="NII07602.1"/>
    </source>
</evidence>
<evidence type="ECO:0000256" key="1">
    <source>
        <dbReference type="ARBA" id="ARBA00005233"/>
    </source>
</evidence>
<dbReference type="PROSITE" id="PS51257">
    <property type="entry name" value="PROKAR_LIPOPROTEIN"/>
    <property type="match status" value="1"/>
</dbReference>
<dbReference type="Pfam" id="PF00114">
    <property type="entry name" value="Pilin"/>
    <property type="match status" value="1"/>
</dbReference>
<comment type="caution">
    <text evidence="3">The sequence shown here is derived from an EMBL/GenBank/DDBJ whole genome shotgun (WGS) entry which is preliminary data.</text>
</comment>
<dbReference type="AlphaFoldDB" id="A0A7X5UC14"/>
<dbReference type="InterPro" id="IPR001082">
    <property type="entry name" value="Pilin"/>
</dbReference>
<gene>
    <name evidence="3" type="ORF">HBF25_14550</name>
</gene>
<feature type="signal peptide" evidence="2">
    <location>
        <begin position="1"/>
        <end position="21"/>
    </location>
</feature>
<reference evidence="3 4" key="1">
    <citation type="submission" date="2020-03" db="EMBL/GenBank/DDBJ databases">
        <authorList>
            <person name="Lai Q."/>
        </authorList>
    </citation>
    <scope>NUCLEOTIDE SEQUENCE [LARGE SCALE GENOMIC DNA]</scope>
    <source>
        <strain evidence="3 4">CCUG 25036</strain>
    </source>
</reference>
<dbReference type="Gene3D" id="3.30.700.10">
    <property type="entry name" value="Glycoprotein, Type 4 Pilin"/>
    <property type="match status" value="1"/>
</dbReference>